<keyword evidence="3 6" id="KW-0378">Hydrolase</keyword>
<keyword evidence="7" id="KW-1133">Transmembrane helix</keyword>
<gene>
    <name evidence="9" type="ORF">C7M71_003730</name>
</gene>
<keyword evidence="7" id="KW-0472">Membrane</keyword>
<keyword evidence="4 6" id="KW-0862">Zinc</keyword>
<dbReference type="CDD" id="cd07326">
    <property type="entry name" value="M56_BlaR1_MecR1_like"/>
    <property type="match status" value="1"/>
</dbReference>
<evidence type="ECO:0000256" key="5">
    <source>
        <dbReference type="ARBA" id="ARBA00023049"/>
    </source>
</evidence>
<evidence type="ECO:0000313" key="9">
    <source>
        <dbReference type="EMBL" id="AXI76699.1"/>
    </source>
</evidence>
<evidence type="ECO:0000256" key="4">
    <source>
        <dbReference type="ARBA" id="ARBA00022833"/>
    </source>
</evidence>
<proteinExistence type="inferred from homology"/>
<sequence>MTALLGLMLLCLLLSTVMPRVLARAKWPEREPVLALGVWQCLVVSVLLCCGLGLALAASAALPAVREVLFSVAPRQVEDAYGFAGSEQWGAVAALLLAYGGLHTALSLVREIRVARAARSRRQAELALLAPELPPAAAVYEPSRERERLVVLESLQPAAWSLPGPSARLVVTTGALRRLSDRELAAVLDHERGHVRARHHWLLQCAEALAAGFPGVAVFGAFRDEVGRLVELAADDTASRRHGRLATALALVELNSGLGVFGDCPAQLAQVPRRVDRLLAGEPRLPVGHRVRLTAAGLTALTVPVLLAFAPGLHALL</sequence>
<keyword evidence="10" id="KW-1185">Reference proteome</keyword>
<name>A0A345SSJ4_9ACTN</name>
<evidence type="ECO:0000256" key="1">
    <source>
        <dbReference type="ARBA" id="ARBA00022670"/>
    </source>
</evidence>
<evidence type="ECO:0000259" key="8">
    <source>
        <dbReference type="Pfam" id="PF01435"/>
    </source>
</evidence>
<evidence type="ECO:0000256" key="6">
    <source>
        <dbReference type="RuleBase" id="RU003983"/>
    </source>
</evidence>
<feature type="transmembrane region" description="Helical" evidence="7">
    <location>
        <begin position="33"/>
        <end position="57"/>
    </location>
</feature>
<keyword evidence="1 6" id="KW-0645">Protease</keyword>
<dbReference type="PANTHER" id="PTHR34978:SF3">
    <property type="entry name" value="SLR0241 PROTEIN"/>
    <property type="match status" value="1"/>
</dbReference>
<dbReference type="EMBL" id="CP031264">
    <property type="protein sequence ID" value="AXI76699.1"/>
    <property type="molecule type" value="Genomic_DNA"/>
</dbReference>
<evidence type="ECO:0000256" key="7">
    <source>
        <dbReference type="SAM" id="Phobius"/>
    </source>
</evidence>
<dbReference type="Gene3D" id="3.30.2010.10">
    <property type="entry name" value="Metalloproteases ('zincins'), catalytic domain"/>
    <property type="match status" value="1"/>
</dbReference>
<evidence type="ECO:0000256" key="2">
    <source>
        <dbReference type="ARBA" id="ARBA00022723"/>
    </source>
</evidence>
<accession>A0A345SSJ4</accession>
<comment type="similarity">
    <text evidence="6">Belongs to the peptidase M48 family.</text>
</comment>
<protein>
    <submittedName>
        <fullName evidence="9">M56 family peptidase</fullName>
    </submittedName>
</protein>
<evidence type="ECO:0000256" key="3">
    <source>
        <dbReference type="ARBA" id="ARBA00022801"/>
    </source>
</evidence>
<dbReference type="Proteomes" id="UP000249340">
    <property type="component" value="Chromosome"/>
</dbReference>
<dbReference type="Pfam" id="PF01435">
    <property type="entry name" value="Peptidase_M48"/>
    <property type="match status" value="1"/>
</dbReference>
<keyword evidence="7" id="KW-0812">Transmembrane</keyword>
<dbReference type="GO" id="GO:0006508">
    <property type="term" value="P:proteolysis"/>
    <property type="evidence" value="ECO:0007669"/>
    <property type="project" value="UniProtKB-KW"/>
</dbReference>
<keyword evidence="5 6" id="KW-0482">Metalloprotease</keyword>
<dbReference type="InterPro" id="IPR052173">
    <property type="entry name" value="Beta-lactam_resp_regulator"/>
</dbReference>
<dbReference type="OrthoDB" id="9785340at2"/>
<feature type="transmembrane region" description="Helical" evidence="7">
    <location>
        <begin position="293"/>
        <end position="316"/>
    </location>
</feature>
<dbReference type="InterPro" id="IPR001915">
    <property type="entry name" value="Peptidase_M48"/>
</dbReference>
<dbReference type="GO" id="GO:0004222">
    <property type="term" value="F:metalloendopeptidase activity"/>
    <property type="evidence" value="ECO:0007669"/>
    <property type="project" value="InterPro"/>
</dbReference>
<dbReference type="GO" id="GO:0046872">
    <property type="term" value="F:metal ion binding"/>
    <property type="evidence" value="ECO:0007669"/>
    <property type="project" value="UniProtKB-KW"/>
</dbReference>
<dbReference type="PANTHER" id="PTHR34978">
    <property type="entry name" value="POSSIBLE SENSOR-TRANSDUCER PROTEIN BLAR"/>
    <property type="match status" value="1"/>
</dbReference>
<dbReference type="RefSeq" id="WP_111493121.1">
    <property type="nucleotide sequence ID" value="NZ_CP031264.1"/>
</dbReference>
<evidence type="ECO:0000313" key="10">
    <source>
        <dbReference type="Proteomes" id="UP000249340"/>
    </source>
</evidence>
<organism evidence="9 10">
    <name type="scientific">Peterkaempfera bronchialis</name>
    <dbReference type="NCBI Taxonomy" id="2126346"/>
    <lineage>
        <taxon>Bacteria</taxon>
        <taxon>Bacillati</taxon>
        <taxon>Actinomycetota</taxon>
        <taxon>Actinomycetes</taxon>
        <taxon>Kitasatosporales</taxon>
        <taxon>Streptomycetaceae</taxon>
        <taxon>Peterkaempfera</taxon>
    </lineage>
</organism>
<keyword evidence="2" id="KW-0479">Metal-binding</keyword>
<comment type="cofactor">
    <cofactor evidence="6">
        <name>Zn(2+)</name>
        <dbReference type="ChEBI" id="CHEBI:29105"/>
    </cofactor>
    <text evidence="6">Binds 1 zinc ion per subunit.</text>
</comment>
<reference evidence="10" key="1">
    <citation type="submission" date="2018-07" db="EMBL/GenBank/DDBJ databases">
        <title>Streptacidiphilus bronchialis DSM 106435 chromosome.</title>
        <authorList>
            <person name="Batra D."/>
            <person name="Gulvik C.A."/>
        </authorList>
    </citation>
    <scope>NUCLEOTIDE SEQUENCE [LARGE SCALE GENOMIC DNA]</scope>
    <source>
        <strain evidence="10">DSM 106435</strain>
    </source>
</reference>
<feature type="domain" description="Peptidase M48" evidence="8">
    <location>
        <begin position="146"/>
        <end position="206"/>
    </location>
</feature>
<dbReference type="KEGG" id="stri:C7M71_003730"/>
<dbReference type="AlphaFoldDB" id="A0A345SSJ4"/>